<evidence type="ECO:0000313" key="2">
    <source>
        <dbReference type="EMBL" id="EYB68527.1"/>
    </source>
</evidence>
<dbReference type="AlphaFoldDB" id="A0A016QRN6"/>
<organism evidence="2 3">
    <name type="scientific">Deinococcus phoenicis</name>
    <dbReference type="NCBI Taxonomy" id="1476583"/>
    <lineage>
        <taxon>Bacteria</taxon>
        <taxon>Thermotogati</taxon>
        <taxon>Deinococcota</taxon>
        <taxon>Deinococci</taxon>
        <taxon>Deinococcales</taxon>
        <taxon>Deinococcaceae</taxon>
        <taxon>Deinococcus</taxon>
    </lineage>
</organism>
<name>A0A016QRN6_9DEIO</name>
<reference evidence="2 3" key="1">
    <citation type="submission" date="2014-03" db="EMBL/GenBank/DDBJ databases">
        <title>Draft genome sequence of Deinococcus phoenicis 1P10ME.</title>
        <authorList>
            <person name="Stepanov V.G."/>
            <person name="Vaishampayan P."/>
            <person name="Venkateswaran K."/>
            <person name="Fox G.E."/>
        </authorList>
    </citation>
    <scope>NUCLEOTIDE SEQUENCE [LARGE SCALE GENOMIC DNA]</scope>
    <source>
        <strain evidence="2 3">1P10ME</strain>
    </source>
</reference>
<keyword evidence="1" id="KW-0812">Transmembrane</keyword>
<dbReference type="eggNOG" id="ENOG5032Y72">
    <property type="taxonomic scope" value="Bacteria"/>
</dbReference>
<keyword evidence="1" id="KW-0472">Membrane</keyword>
<proteinExistence type="predicted"/>
<dbReference type="PATRIC" id="fig|1476583.3.peg.1364"/>
<gene>
    <name evidence="2" type="ORF">DEIPH_ctg021orf0038</name>
</gene>
<sequence length="171" mass="18660">MGDLEIRQDLEFHRREVRAENVGWAVMLLILLAALLGLFGSGPLSKATAQAAGGGLTVKYNRFARYLAPAELTLTFSPDSIQEGGLHVWLSREFLQHVQIQQITPEPDSVQLEGQRLTYTFKALKTGQPQQVVFQLEMQAIGTLKGAAGLAGTSAQAGQAEEVQFSSFIYP</sequence>
<keyword evidence="3" id="KW-1185">Reference proteome</keyword>
<dbReference type="STRING" id="1476583.DEIPH_ctg021orf0038"/>
<dbReference type="EMBL" id="JHAC01000021">
    <property type="protein sequence ID" value="EYB68527.1"/>
    <property type="molecule type" value="Genomic_DNA"/>
</dbReference>
<feature type="transmembrane region" description="Helical" evidence="1">
    <location>
        <begin position="21"/>
        <end position="40"/>
    </location>
</feature>
<comment type="caution">
    <text evidence="2">The sequence shown here is derived from an EMBL/GenBank/DDBJ whole genome shotgun (WGS) entry which is preliminary data.</text>
</comment>
<evidence type="ECO:0000256" key="1">
    <source>
        <dbReference type="SAM" id="Phobius"/>
    </source>
</evidence>
<keyword evidence="1" id="KW-1133">Transmembrane helix</keyword>
<dbReference type="Proteomes" id="UP000020492">
    <property type="component" value="Unassembled WGS sequence"/>
</dbReference>
<accession>A0A016QRN6</accession>
<evidence type="ECO:0000313" key="3">
    <source>
        <dbReference type="Proteomes" id="UP000020492"/>
    </source>
</evidence>
<protein>
    <submittedName>
        <fullName evidence="2">Uncharacterized protein</fullName>
    </submittedName>
</protein>